<gene>
    <name evidence="8" type="ORF">EVJ58_g2302</name>
</gene>
<dbReference type="GO" id="GO:0008195">
    <property type="term" value="F:phosphatidate phosphatase activity"/>
    <property type="evidence" value="ECO:0007669"/>
    <property type="project" value="TreeGrafter"/>
</dbReference>
<dbReference type="PANTHER" id="PTHR10165">
    <property type="entry name" value="LIPID PHOSPHATE PHOSPHATASE"/>
    <property type="match status" value="1"/>
</dbReference>
<feature type="transmembrane region" description="Helical" evidence="6">
    <location>
        <begin position="197"/>
        <end position="219"/>
    </location>
</feature>
<keyword evidence="5 6" id="KW-0472">Membrane</keyword>
<feature type="domain" description="Phosphatidic acid phosphatase type 2/haloperoxidase" evidence="7">
    <location>
        <begin position="103"/>
        <end position="247"/>
    </location>
</feature>
<evidence type="ECO:0000313" key="9">
    <source>
        <dbReference type="Proteomes" id="UP000298390"/>
    </source>
</evidence>
<dbReference type="Proteomes" id="UP000298390">
    <property type="component" value="Unassembled WGS sequence"/>
</dbReference>
<dbReference type="STRING" id="34475.A0A4Y9YT94"/>
<comment type="caution">
    <text evidence="8">The sequence shown here is derived from an EMBL/GenBank/DDBJ whole genome shotgun (WGS) entry which is preliminary data.</text>
</comment>
<dbReference type="PANTHER" id="PTHR10165:SF35">
    <property type="entry name" value="RE23632P"/>
    <property type="match status" value="1"/>
</dbReference>
<organism evidence="8 9">
    <name type="scientific">Rhodofomes roseus</name>
    <dbReference type="NCBI Taxonomy" id="34475"/>
    <lineage>
        <taxon>Eukaryota</taxon>
        <taxon>Fungi</taxon>
        <taxon>Dikarya</taxon>
        <taxon>Basidiomycota</taxon>
        <taxon>Agaricomycotina</taxon>
        <taxon>Agaricomycetes</taxon>
        <taxon>Polyporales</taxon>
        <taxon>Rhodofomes</taxon>
    </lineage>
</organism>
<protein>
    <recommendedName>
        <fullName evidence="7">Phosphatidic acid phosphatase type 2/haloperoxidase domain-containing protein</fullName>
    </recommendedName>
</protein>
<comment type="subcellular location">
    <subcellularLocation>
        <location evidence="1">Membrane</location>
        <topology evidence="1">Multi-pass membrane protein</topology>
    </subcellularLocation>
</comment>
<evidence type="ECO:0000256" key="3">
    <source>
        <dbReference type="ARBA" id="ARBA00022692"/>
    </source>
</evidence>
<dbReference type="SUPFAM" id="SSF48317">
    <property type="entry name" value="Acid phosphatase/Vanadium-dependent haloperoxidase"/>
    <property type="match status" value="1"/>
</dbReference>
<evidence type="ECO:0000256" key="2">
    <source>
        <dbReference type="ARBA" id="ARBA00008816"/>
    </source>
</evidence>
<dbReference type="SMART" id="SM00014">
    <property type="entry name" value="acidPPc"/>
    <property type="match status" value="1"/>
</dbReference>
<dbReference type="EMBL" id="SEKV01000083">
    <property type="protein sequence ID" value="TFY64917.1"/>
    <property type="molecule type" value="Genomic_DNA"/>
</dbReference>
<evidence type="ECO:0000259" key="7">
    <source>
        <dbReference type="SMART" id="SM00014"/>
    </source>
</evidence>
<dbReference type="InterPro" id="IPR043216">
    <property type="entry name" value="PAP-like"/>
</dbReference>
<reference evidence="8 9" key="1">
    <citation type="submission" date="2019-01" db="EMBL/GenBank/DDBJ databases">
        <title>Genome sequencing of the rare red list fungi Fomitopsis rosea.</title>
        <authorList>
            <person name="Buettner E."/>
            <person name="Kellner H."/>
        </authorList>
    </citation>
    <scope>NUCLEOTIDE SEQUENCE [LARGE SCALE GENOMIC DNA]</scope>
    <source>
        <strain evidence="8 9">DSM 105464</strain>
    </source>
</reference>
<dbReference type="GO" id="GO:0006644">
    <property type="term" value="P:phospholipid metabolic process"/>
    <property type="evidence" value="ECO:0007669"/>
    <property type="project" value="InterPro"/>
</dbReference>
<keyword evidence="3 6" id="KW-0812">Transmembrane</keyword>
<keyword evidence="4 6" id="KW-1133">Transmembrane helix</keyword>
<feature type="transmembrane region" description="Helical" evidence="6">
    <location>
        <begin position="231"/>
        <end position="251"/>
    </location>
</feature>
<dbReference type="Pfam" id="PF01569">
    <property type="entry name" value="PAP2"/>
    <property type="match status" value="1"/>
</dbReference>
<name>A0A4Y9YT94_9APHY</name>
<dbReference type="GO" id="GO:0016020">
    <property type="term" value="C:membrane"/>
    <property type="evidence" value="ECO:0007669"/>
    <property type="project" value="UniProtKB-SubCell"/>
</dbReference>
<dbReference type="Gene3D" id="1.20.144.10">
    <property type="entry name" value="Phosphatidic acid phosphatase type 2/haloperoxidase"/>
    <property type="match status" value="1"/>
</dbReference>
<evidence type="ECO:0000256" key="5">
    <source>
        <dbReference type="ARBA" id="ARBA00023136"/>
    </source>
</evidence>
<dbReference type="AlphaFoldDB" id="A0A4Y9YT94"/>
<sequence>MATMTALRDRLRNVFGEDAFDWLDRSYITDWVVATGAWFIAWNIKGLPPYQREFDHKDPLIDHKHHKSQIGGDLNWFIAFVAPFAVIGVTACLRRSALDLHHSALALYATRAFAEVATELLKNRVGRLRPDFLSRCKWDKATKACAGDLETILDGRKSFPSGHSSTAFSGMMFLSLWIAGMTGAWCITRPTVARSFLASRLARLSLSLLPLLFATWVAISRLEDYRHHKEDVIVGSLLGIACAVICYLTYWPNPFAQPQPSAYHARVLYTNRRLDARENGYQYELAGMEHINGVESV</sequence>
<dbReference type="InterPro" id="IPR000326">
    <property type="entry name" value="PAP2/HPO"/>
</dbReference>
<dbReference type="GO" id="GO:0046839">
    <property type="term" value="P:phospholipid dephosphorylation"/>
    <property type="evidence" value="ECO:0007669"/>
    <property type="project" value="TreeGrafter"/>
</dbReference>
<evidence type="ECO:0000313" key="8">
    <source>
        <dbReference type="EMBL" id="TFY64917.1"/>
    </source>
</evidence>
<dbReference type="CDD" id="cd03390">
    <property type="entry name" value="PAP2_containing_1_like"/>
    <property type="match status" value="1"/>
</dbReference>
<evidence type="ECO:0000256" key="1">
    <source>
        <dbReference type="ARBA" id="ARBA00004141"/>
    </source>
</evidence>
<evidence type="ECO:0000256" key="4">
    <source>
        <dbReference type="ARBA" id="ARBA00022989"/>
    </source>
</evidence>
<proteinExistence type="inferred from homology"/>
<evidence type="ECO:0000256" key="6">
    <source>
        <dbReference type="SAM" id="Phobius"/>
    </source>
</evidence>
<comment type="similarity">
    <text evidence="2">Belongs to the PA-phosphatase related phosphoesterase family.</text>
</comment>
<feature type="transmembrane region" description="Helical" evidence="6">
    <location>
        <begin position="166"/>
        <end position="185"/>
    </location>
</feature>
<dbReference type="InterPro" id="IPR036938">
    <property type="entry name" value="PAP2/HPO_sf"/>
</dbReference>
<accession>A0A4Y9YT94</accession>
<feature type="transmembrane region" description="Helical" evidence="6">
    <location>
        <begin position="74"/>
        <end position="93"/>
    </location>
</feature>